<dbReference type="InterPro" id="IPR011009">
    <property type="entry name" value="Kinase-like_dom_sf"/>
</dbReference>
<dbReference type="GO" id="GO:0007165">
    <property type="term" value="P:signal transduction"/>
    <property type="evidence" value="ECO:0007669"/>
    <property type="project" value="TreeGrafter"/>
</dbReference>
<reference evidence="2" key="1">
    <citation type="submission" date="2019-10" db="EMBL/GenBank/DDBJ databases">
        <title>Conservation and host-specific expression of non-tandemly repeated heterogenous ribosome RNA gene in arbuscular mycorrhizal fungi.</title>
        <authorList>
            <person name="Maeda T."/>
            <person name="Kobayashi Y."/>
            <person name="Nakagawa T."/>
            <person name="Ezawa T."/>
            <person name="Yamaguchi K."/>
            <person name="Bino T."/>
            <person name="Nishimoto Y."/>
            <person name="Shigenobu S."/>
            <person name="Kawaguchi M."/>
        </authorList>
    </citation>
    <scope>NUCLEOTIDE SEQUENCE</scope>
    <source>
        <strain evidence="2">HR1</strain>
    </source>
</reference>
<keyword evidence="2" id="KW-0418">Kinase</keyword>
<dbReference type="InterPro" id="IPR050167">
    <property type="entry name" value="Ser_Thr_protein_kinase"/>
</dbReference>
<feature type="domain" description="Serine-threonine/tyrosine-protein kinase catalytic" evidence="1">
    <location>
        <begin position="209"/>
        <end position="237"/>
    </location>
</feature>
<dbReference type="Gene3D" id="1.10.10.1010">
    <property type="entry name" value="Intein homing endonuclease, domain IV"/>
    <property type="match status" value="1"/>
</dbReference>
<sequence>MEQLTNHKHKSDILLSGKNITITLSQPEQNTEKLFKNKKCNKCKRERTCDENEKICHTCFKIKTMLKSSGNKVIDDFIIYTQINNDSRRGKLEFVPYEQFKNIKFIARGGFSKIYKATWVDGPIKNWDDIKHKDRNIIRDKNYTVVLKELNKSDNITSEELNELKIFYQIYSDDSANNVLNKTFISKYFGITQDPDTKDIMIIMRYYSSAPEIFLERKYSEASDIYSFGMIMWEFMTECWHSDPEKRPTAAEINTRIWKMRKIEKENFKNNNPTKIIKSPDIGPVTVENNSGAIYKSRSLSLIIQSAISSRSLSVISSSSSRSQSAISLKSSRSRSTIFSRSSRSQSTNFEADKRKSKGNLLVVEGSNRNGYFTKEIEFDINISSNQPSNNEYVTKEIDLDINVL</sequence>
<dbReference type="PANTHER" id="PTHR23257">
    <property type="entry name" value="SERINE-THREONINE PROTEIN KINASE"/>
    <property type="match status" value="1"/>
</dbReference>
<dbReference type="Gene3D" id="1.10.510.10">
    <property type="entry name" value="Transferase(Phosphotransferase) domain 1"/>
    <property type="match status" value="1"/>
</dbReference>
<dbReference type="InterPro" id="IPR001245">
    <property type="entry name" value="Ser-Thr/Tyr_kinase_cat_dom"/>
</dbReference>
<gene>
    <name evidence="2" type="ORF">RCL2_002299900</name>
</gene>
<evidence type="ECO:0000313" key="3">
    <source>
        <dbReference type="Proteomes" id="UP000615446"/>
    </source>
</evidence>
<dbReference type="GO" id="GO:0004672">
    <property type="term" value="F:protein kinase activity"/>
    <property type="evidence" value="ECO:0007669"/>
    <property type="project" value="InterPro"/>
</dbReference>
<proteinExistence type="predicted"/>
<name>A0A8H3QY65_9GLOM</name>
<evidence type="ECO:0000259" key="1">
    <source>
        <dbReference type="Pfam" id="PF07714"/>
    </source>
</evidence>
<dbReference type="Pfam" id="PF07714">
    <property type="entry name" value="PK_Tyr_Ser-Thr"/>
    <property type="match status" value="1"/>
</dbReference>
<dbReference type="OrthoDB" id="4062651at2759"/>
<dbReference type="EMBL" id="BLAL01000250">
    <property type="protein sequence ID" value="GES96366.1"/>
    <property type="molecule type" value="Genomic_DNA"/>
</dbReference>
<dbReference type="SUPFAM" id="SSF56112">
    <property type="entry name" value="Protein kinase-like (PK-like)"/>
    <property type="match status" value="1"/>
</dbReference>
<protein>
    <submittedName>
        <fullName evidence="2">Kinase-like domain-containing protein</fullName>
    </submittedName>
</protein>
<dbReference type="AlphaFoldDB" id="A0A8H3QY65"/>
<accession>A0A8H3QY65</accession>
<comment type="caution">
    <text evidence="2">The sequence shown here is derived from an EMBL/GenBank/DDBJ whole genome shotgun (WGS) entry which is preliminary data.</text>
</comment>
<keyword evidence="2" id="KW-0808">Transferase</keyword>
<dbReference type="Proteomes" id="UP000615446">
    <property type="component" value="Unassembled WGS sequence"/>
</dbReference>
<evidence type="ECO:0000313" key="2">
    <source>
        <dbReference type="EMBL" id="GES96366.1"/>
    </source>
</evidence>
<organism evidence="2 3">
    <name type="scientific">Rhizophagus clarus</name>
    <dbReference type="NCBI Taxonomy" id="94130"/>
    <lineage>
        <taxon>Eukaryota</taxon>
        <taxon>Fungi</taxon>
        <taxon>Fungi incertae sedis</taxon>
        <taxon>Mucoromycota</taxon>
        <taxon>Glomeromycotina</taxon>
        <taxon>Glomeromycetes</taxon>
        <taxon>Glomerales</taxon>
        <taxon>Glomeraceae</taxon>
        <taxon>Rhizophagus</taxon>
    </lineage>
</organism>
<dbReference type="GO" id="GO:0005737">
    <property type="term" value="C:cytoplasm"/>
    <property type="evidence" value="ECO:0007669"/>
    <property type="project" value="TreeGrafter"/>
</dbReference>